<protein>
    <recommendedName>
        <fullName evidence="3">M23ase beta-sheet core domain-containing protein</fullName>
    </recommendedName>
</protein>
<dbReference type="InterPro" id="IPR016047">
    <property type="entry name" value="M23ase_b-sheet_dom"/>
</dbReference>
<evidence type="ECO:0000313" key="5">
    <source>
        <dbReference type="Proteomes" id="UP001187221"/>
    </source>
</evidence>
<evidence type="ECO:0000313" key="4">
    <source>
        <dbReference type="EMBL" id="GMM61439.1"/>
    </source>
</evidence>
<comment type="caution">
    <text evidence="4">The sequence shown here is derived from an EMBL/GenBank/DDBJ whole genome shotgun (WGS) entry which is preliminary data.</text>
</comment>
<dbReference type="Gene3D" id="2.70.70.10">
    <property type="entry name" value="Glucose Permease (Domain IIA)"/>
    <property type="match status" value="1"/>
</dbReference>
<dbReference type="SUPFAM" id="SSF51261">
    <property type="entry name" value="Duplicated hybrid motif"/>
    <property type="match status" value="1"/>
</dbReference>
<dbReference type="Proteomes" id="UP001187221">
    <property type="component" value="Unassembled WGS sequence"/>
</dbReference>
<keyword evidence="1" id="KW-0732">Signal</keyword>
<dbReference type="EMBL" id="BTFW01000001">
    <property type="protein sequence ID" value="GMM61439.1"/>
    <property type="molecule type" value="Genomic_DNA"/>
</dbReference>
<gene>
    <name evidence="4" type="ORF">NUTIK01_22160</name>
</gene>
<proteinExistence type="predicted"/>
<accession>A0ABQ6PAJ3</accession>
<keyword evidence="5" id="KW-1185">Reference proteome</keyword>
<evidence type="ECO:0000256" key="2">
    <source>
        <dbReference type="SAM" id="MobiDB-lite"/>
    </source>
</evidence>
<sequence length="547" mass="57535">MSAPFNRPGSDFGTLASGAGGPRPVFGRAVSGTLGPGAQHRSRRLAPAARPVHALPPPPALSAPWRQSSHPLARRWLALCLRIERAAARTLRCHDLGQDIGSRHWFHGAATCTVLAGLALAFWPSFTPLRAAPLTALDEQIAGEFAAQGIRPLAQGAVNGRHFAAGPRVVHLAAAPERASITMTATLGESDSIAGMLQRAGLTQSDAGRTASLITQALPDSQPNSHLAPGARFQMVLGPHAGPLDPRPLESLSLRARFDLALDVRREGGALVLHKQPIPVSVAPLRLTGIVGSSLYRSARAAGVSPNIVQDYLRTIDSALPFEDIAPTDEFDIIVSYRRAADGQGEMGDLLYAGISRDGHPRAQLLRWGNDGAFFSPETMKGQATDSSDSGLLVAPVAGHVTSGFGYRFHPILGFTRLHAGIDIGAPWGSPIHAVSDGTVSFAGWHGGHGEYVRLDHGGGIGTGYGHMSRIAVAPGAHVSRGQVIGYVGSTGLSTGPHLHYELYRGGQAVDPSSVRMIARTRAVDPAQLAAYRARLRGLMALRPGAI</sequence>
<dbReference type="InterPro" id="IPR050570">
    <property type="entry name" value="Cell_wall_metabolism_enzyme"/>
</dbReference>
<evidence type="ECO:0000259" key="3">
    <source>
        <dbReference type="Pfam" id="PF01551"/>
    </source>
</evidence>
<evidence type="ECO:0000256" key="1">
    <source>
        <dbReference type="ARBA" id="ARBA00022729"/>
    </source>
</evidence>
<feature type="domain" description="M23ase beta-sheet core" evidence="3">
    <location>
        <begin position="418"/>
        <end position="512"/>
    </location>
</feature>
<feature type="region of interest" description="Disordered" evidence="2">
    <location>
        <begin position="26"/>
        <end position="53"/>
    </location>
</feature>
<dbReference type="CDD" id="cd12797">
    <property type="entry name" value="M23_peptidase"/>
    <property type="match status" value="1"/>
</dbReference>
<reference evidence="4 5" key="1">
    <citation type="submission" date="2023-06" db="EMBL/GenBank/DDBJ databases">
        <title>Draft genome sequence of Novosphingobium sp. strain IK01.</title>
        <authorList>
            <person name="Hatamoto M."/>
            <person name="Ikarashi T."/>
            <person name="Yamaguchi T."/>
        </authorList>
    </citation>
    <scope>NUCLEOTIDE SEQUENCE [LARGE SCALE GENOMIC DNA]</scope>
    <source>
        <strain evidence="4 5">IK01</strain>
    </source>
</reference>
<organism evidence="4 5">
    <name type="scientific">Novosphingobium pituita</name>
    <dbReference type="NCBI Taxonomy" id="3056842"/>
    <lineage>
        <taxon>Bacteria</taxon>
        <taxon>Pseudomonadati</taxon>
        <taxon>Pseudomonadota</taxon>
        <taxon>Alphaproteobacteria</taxon>
        <taxon>Sphingomonadales</taxon>
        <taxon>Sphingomonadaceae</taxon>
        <taxon>Novosphingobium</taxon>
    </lineage>
</organism>
<name>A0ABQ6PAJ3_9SPHN</name>
<dbReference type="PANTHER" id="PTHR21666">
    <property type="entry name" value="PEPTIDASE-RELATED"/>
    <property type="match status" value="1"/>
</dbReference>
<dbReference type="RefSeq" id="WP_317975123.1">
    <property type="nucleotide sequence ID" value="NZ_BTFW01000001.1"/>
</dbReference>
<dbReference type="InterPro" id="IPR011055">
    <property type="entry name" value="Dup_hybrid_motif"/>
</dbReference>
<dbReference type="PANTHER" id="PTHR21666:SF289">
    <property type="entry name" value="L-ALA--D-GLU ENDOPEPTIDASE"/>
    <property type="match status" value="1"/>
</dbReference>
<feature type="region of interest" description="Disordered" evidence="2">
    <location>
        <begin position="1"/>
        <end position="20"/>
    </location>
</feature>
<dbReference type="Gene3D" id="3.10.450.350">
    <property type="match status" value="1"/>
</dbReference>
<dbReference type="Pfam" id="PF01551">
    <property type="entry name" value="Peptidase_M23"/>
    <property type="match status" value="1"/>
</dbReference>